<evidence type="ECO:0000313" key="4">
    <source>
        <dbReference type="Proteomes" id="UP000728185"/>
    </source>
</evidence>
<feature type="compositionally biased region" description="Low complexity" evidence="1">
    <location>
        <begin position="573"/>
        <end position="596"/>
    </location>
</feature>
<evidence type="ECO:0000313" key="3">
    <source>
        <dbReference type="EMBL" id="KAA0198075.1"/>
    </source>
</evidence>
<dbReference type="Proteomes" id="UP000728185">
    <property type="component" value="Unassembled WGS sequence"/>
</dbReference>
<feature type="region of interest" description="Disordered" evidence="1">
    <location>
        <begin position="672"/>
        <end position="700"/>
    </location>
</feature>
<gene>
    <name evidence="3" type="ORF">FBUS_04002</name>
</gene>
<protein>
    <submittedName>
        <fullName evidence="3">Uncharacterized protein</fullName>
    </submittedName>
</protein>
<dbReference type="EMBL" id="LUCM01001947">
    <property type="protein sequence ID" value="KAA0198075.1"/>
    <property type="molecule type" value="Genomic_DNA"/>
</dbReference>
<feature type="region of interest" description="Disordered" evidence="1">
    <location>
        <begin position="482"/>
        <end position="507"/>
    </location>
</feature>
<keyword evidence="2" id="KW-1133">Transmembrane helix</keyword>
<sequence>MASPQAALVSIARGKWTVCLFILYIGWCEGVATTIISPATDSEPKRPSREPMSADQAQNSDQLTSLVTLSYGINVDRKALITCEVVTEVESADHHNSIHVRDKLSSSESKESKPWPEVSTVYLLCPQVQTSVCYMDCMPSCVLGDNGCHVPKTISQVIDGCTYDRPSPTRILLSYVINLEALDVSGQWNCDYQGQRAIRPLDLRAAERRNTTTSTTLTTTSSTTKTSTLRTTQRFQLNRTTIIVQTTPMLSDAVLSRTHGALLASCTSKISANGLPNERCRTRTVPPNIEQGANEVHGIHRVNDPSTKPDTGLTKFELFSMKLTRPELVIVMIIILALSLIINIALFIRCALTKTYLDHLFRGKVNSCLEAALCLRRHRKAICEAQPNLSFCSLAKRTVSRGDAPRHYNLAGLEHLKGTADPADGMLFFPNTASGANGICGSVNFHQPARLGGLNDALNLSSMTAANYVSFGPLGTSILVSPSSARTSENPPNGSVSNKTGMGGNNESLTNSVVLTNDSMSFTDGICNNGPSYLMINSNTQSPAIKKSYSKDETSCVPSSYFLTNSDVKHFNSSQTQRPNQQKQRQRQQPPRSQTQTNMIHTECAYEDSSGSTPGSNLIHPSMTPLLVRLPSGEAGYFVCPKQLENSEQTYFTGSLPKNCEKQLTSGNFFPLSAADRPTSMRHKKNSTLSTTVDTDSEPGRADISQYFHLLTHQGKPDQFNEQNCPNVHHLPVLNRNDLGSSLGSRNGHEVQQMIARVIRGEFKCPSDDAGTTATNNSLMTIDRSNSEADSMQNTAPTDREQAHHLVSRGLDLAAKGSVNMHFNLTTERLQEFTSSVMHRGQVDSELSQSSST</sequence>
<accession>A0A8E0VQ63</accession>
<dbReference type="AlphaFoldDB" id="A0A8E0VQ63"/>
<proteinExistence type="predicted"/>
<comment type="caution">
    <text evidence="3">The sequence shown here is derived from an EMBL/GenBank/DDBJ whole genome shotgun (WGS) entry which is preliminary data.</text>
</comment>
<reference evidence="3" key="1">
    <citation type="submission" date="2019-05" db="EMBL/GenBank/DDBJ databases">
        <title>Annotation for the trematode Fasciolopsis buski.</title>
        <authorList>
            <person name="Choi Y.-J."/>
        </authorList>
    </citation>
    <scope>NUCLEOTIDE SEQUENCE</scope>
    <source>
        <strain evidence="3">HT</strain>
        <tissue evidence="3">Whole worm</tissue>
    </source>
</reference>
<feature type="region of interest" description="Disordered" evidence="1">
    <location>
        <begin position="38"/>
        <end position="59"/>
    </location>
</feature>
<keyword evidence="2" id="KW-0472">Membrane</keyword>
<feature type="transmembrane region" description="Helical" evidence="2">
    <location>
        <begin position="328"/>
        <end position="348"/>
    </location>
</feature>
<feature type="region of interest" description="Disordered" evidence="1">
    <location>
        <begin position="571"/>
        <end position="596"/>
    </location>
</feature>
<evidence type="ECO:0000256" key="2">
    <source>
        <dbReference type="SAM" id="Phobius"/>
    </source>
</evidence>
<keyword evidence="2" id="KW-0812">Transmembrane</keyword>
<dbReference type="OrthoDB" id="6251691at2759"/>
<evidence type="ECO:0000256" key="1">
    <source>
        <dbReference type="SAM" id="MobiDB-lite"/>
    </source>
</evidence>
<keyword evidence="4" id="KW-1185">Reference proteome</keyword>
<organism evidence="3 4">
    <name type="scientific">Fasciolopsis buskii</name>
    <dbReference type="NCBI Taxonomy" id="27845"/>
    <lineage>
        <taxon>Eukaryota</taxon>
        <taxon>Metazoa</taxon>
        <taxon>Spiralia</taxon>
        <taxon>Lophotrochozoa</taxon>
        <taxon>Platyhelminthes</taxon>
        <taxon>Trematoda</taxon>
        <taxon>Digenea</taxon>
        <taxon>Plagiorchiida</taxon>
        <taxon>Echinostomata</taxon>
        <taxon>Echinostomatoidea</taxon>
        <taxon>Fasciolidae</taxon>
        <taxon>Fasciolopsis</taxon>
    </lineage>
</organism>
<name>A0A8E0VQ63_9TREM</name>